<feature type="region of interest" description="Disordered" evidence="1">
    <location>
        <begin position="313"/>
        <end position="349"/>
    </location>
</feature>
<feature type="domain" description="DUF11" evidence="2">
    <location>
        <begin position="3020"/>
        <end position="3125"/>
    </location>
</feature>
<feature type="domain" description="DUF11" evidence="2">
    <location>
        <begin position="2247"/>
        <end position="2354"/>
    </location>
</feature>
<keyword evidence="4" id="KW-1185">Reference proteome</keyword>
<evidence type="ECO:0000313" key="3">
    <source>
        <dbReference type="EMBL" id="QBB69777.1"/>
    </source>
</evidence>
<feature type="domain" description="DUF11" evidence="2">
    <location>
        <begin position="3658"/>
        <end position="3762"/>
    </location>
</feature>
<feature type="domain" description="DUF11" evidence="2">
    <location>
        <begin position="3910"/>
        <end position="4015"/>
    </location>
</feature>
<feature type="domain" description="DUF11" evidence="2">
    <location>
        <begin position="2878"/>
        <end position="2992"/>
    </location>
</feature>
<protein>
    <submittedName>
        <fullName evidence="3">DUF11 domain-containing protein</fullName>
    </submittedName>
</protein>
<dbReference type="NCBIfam" id="TIGR01451">
    <property type="entry name" value="B_ant_repeat"/>
    <property type="match status" value="12"/>
</dbReference>
<proteinExistence type="predicted"/>
<feature type="domain" description="DUF11" evidence="2">
    <location>
        <begin position="2374"/>
        <end position="2478"/>
    </location>
</feature>
<dbReference type="PANTHER" id="PTHR34819">
    <property type="entry name" value="LARGE CYSTEINE-RICH PERIPLASMIC PROTEIN OMCB"/>
    <property type="match status" value="1"/>
</dbReference>
<feature type="domain" description="DUF11" evidence="2">
    <location>
        <begin position="2626"/>
        <end position="2731"/>
    </location>
</feature>
<feature type="domain" description="DUF11" evidence="2">
    <location>
        <begin position="1594"/>
        <end position="1708"/>
    </location>
</feature>
<feature type="domain" description="DUF11" evidence="2">
    <location>
        <begin position="1455"/>
        <end position="1564"/>
    </location>
</feature>
<feature type="compositionally biased region" description="Gly residues" evidence="1">
    <location>
        <begin position="323"/>
        <end position="332"/>
    </location>
</feature>
<dbReference type="InterPro" id="IPR001434">
    <property type="entry name" value="OmcB-like_DUF11"/>
</dbReference>
<feature type="domain" description="DUF11" evidence="2">
    <location>
        <begin position="4164"/>
        <end position="4267"/>
    </location>
</feature>
<dbReference type="OrthoDB" id="6074739at2"/>
<organism evidence="3 4">
    <name type="scientific">Pseudolysobacter antarcticus</name>
    <dbReference type="NCBI Taxonomy" id="2511995"/>
    <lineage>
        <taxon>Bacteria</taxon>
        <taxon>Pseudomonadati</taxon>
        <taxon>Pseudomonadota</taxon>
        <taxon>Gammaproteobacteria</taxon>
        <taxon>Lysobacterales</taxon>
        <taxon>Rhodanobacteraceae</taxon>
        <taxon>Pseudolysobacter</taxon>
    </lineage>
</organism>
<feature type="domain" description="DUF11" evidence="2">
    <location>
        <begin position="2753"/>
        <end position="2852"/>
    </location>
</feature>
<dbReference type="InterPro" id="IPR047589">
    <property type="entry name" value="DUF11_rpt"/>
</dbReference>
<name>A0A411HH89_9GAMM</name>
<feature type="domain" description="DUF11" evidence="2">
    <location>
        <begin position="4417"/>
        <end position="4521"/>
    </location>
</feature>
<dbReference type="Proteomes" id="UP000291562">
    <property type="component" value="Chromosome"/>
</dbReference>
<dbReference type="Gene3D" id="2.60.40.10">
    <property type="entry name" value="Immunoglobulins"/>
    <property type="match status" value="2"/>
</dbReference>
<accession>A0A411HH89</accession>
<sequence>MKTLRQALINVLRHARLRVNDILRSGVIIVALSALAIPAEAWAQVCANPGSSGAATPSGIVNVYFQGTTNLAAGATTLTLGARNATGATNNIVVGDLLLIIQMQDGVINSTNTGNYGDGSSGAGTTSVGSAGLHEFVKVLTTTGTGAGAAITFSPALTNNYIQAAASATNGQQRYQVIRVPQYTTATVAGVTAPAWAIDGAATGETGGVAVVDVTGTLTLGSGTVEGQTGRAFFLAGKGFRGGAGIQSTANSPNTDWASPATGAQGGKGEGIAGTPRFLINKTNLWGFQTTNNGTAATQAALTQLDYGVEGYPGGSHARGAPGNAGGGGTDGGTTDNSENAGGGGGGGYGDGGYGGRPWNAPLVDTDGRGGAGYATTLAFNRLFLGGGGGSGGTNNGTSDTGVYINQAISCNGANGICSSGAAGGGIVIIRANQVVGTGVIDVRGAHGYNTGNDAAGGGGGGGSVVIYSIVGGNATVDASGGDGGNAWAGQDVGNPSTTDRHGPGGGGGAGFVAFSPTATSVTAILTGGVPGITTNGNNDYYSSTGNNGGLATFQIPSTPGVIPGALCSPNLQLAKSDGVTTLTSGGNTTYTLTASNTGGIATTGTITVVDVLPTQLTVNGGAAGALTLSGAQAANWTCTAAAKATTTTVTCTSSTVIAASGSSIFAFPAAVVGANGTAVTNKSAIGGGGDTSKTTPTATTVGNCTANNSPAGCALDTDTIVAPFLTLSKTDGTDSVLAGGTTTYTLTVTNSGAAATTGTITVIDVLPTGMTSATFTANNFTCTYTAGTNSFSCVRTVAIAPGASVTIPIPVTISATAPGALTNLAKIGGGGDPSKTTTPTVATTTACPAPVPPATTSFDTTSGCAGDIDSVKHVNLSLSKDDGVPYIVINGTTTYVFTVTNNGDTASVGTINFRDVLPAPFTWPAALTVGGTNSANWTCVRTSGTVATCTSTVAIPLGATSQFSLVANANAATQNTQYINQSRIGGGGDADLLTGALTSANVTACISDNNPAGCAIDMDTATQPTIRLAKSHSDPQARSPGDTVPFTLAVTNYGSPSGGAGTIRVIDILPTGLTFSGTTPFTSGIFSCAVVGQTITCNNTAVLGLTATTFINFNAVLAANAATILVNKAQVGTNGADPTNATFPTTTTAGACTGTDAPTTGCAVDTVASPTNITLNKTAPATVVGGASLTYTIGLGNSGGTTSGTTLTVTDVLPAGVTYVSAAAGTNVTTVVCTGTTTVTCIVTLTAGLAPGAANGAGTFTIVTTAPTTAGSITNYASVDPTGGTTPPTPGAACTPATSCGSATTNVTLARNLGITKTSNGPWTIGQAGATYTLTVTNTGTSATTGTITVKDTLPTGITANWAGTLAINGWSCTFAGQAVTCTRTTALAANTGTITIVLPVNVAAAAYPSVINIASVGGGGDNNNGGTPPTPGSCVAGDNHCASNTTTINVPNLSITKAANSPWAVAQAGTIYTLTVTNTGPVATSGTITVKDLPPTGITAAASFSSGTWTCTTAAQTVTCTSTTSLLATSGTSTISIPVTIAATAAASSVNNASVGGGGDPNNGGAPPTPGTCLVGDNHCGSVTTTISPKADLVVTKVASPVNTYVPGQSLNYTITVTNNGPSDLSGVTVSDLVPASVAVSAWSCSVSSGSADCDTTAAGTGASGSTNTITLPNVFLASGASLSIAVTGTVPLSATGSIINSVTATPPAGTTCTTAPCTKTTTVTNTNGGTPVLSIVKTATPSTFAIGQTGTYSLQVSNTGTTSTAGTITVSDTLPAGITTTATPSGTNWSCGASTTTQVTCTTTTVLLPGGNAPVINVPITVAAGTASSISNTGTVSGGGDASCPLATSHCASTIITGVNAPQITLSKSVQSSLIVGVPNNYLITATNTGQATTLAGTISDIIPTGLTIGTLPGGCSASGQTVTCVLPAGILVGGNVVFTIPITPQASTSGTSVANTAVASGGGDPSCPAALHCDGTTTNTVLAPQLKIVKSASPSTFVVGQPATYTLTVTNTGTAATTAASSISDVIPTGLTIGTLPSGCTASGQTVTCTVPTNLATGTPVAFAIPVIPQNSLNGLSVTNTAGVTGGGDPGCATGTPLASLPARCQSPVTNPVSAPQLTIVKTASTSSFVVGVPASYTLTVTNTGSATTTASASITDVIPGGLTIGTLPSGCTASGQQVTCTFAAGLIAGSNVVFVIPVTPTVAATNTSVSNTASVSGGGDPTCPNTANCTSTIITPVSAPQLKIVKSASASNFVVGVPASYTLQVTNIGTAATTATSTISDNIPSTLTIGTLPAGCSASGQTVTCTIAAPLATGTPVSFVIPVTPLPAASGTTLANTASVVGGGDASCPTNTADCQSTVNTPVNAPAVKVVKTASSPNFVVGVPASYTLTVTNTGSAATTAITTVVDIVPSSLTIGTLPGGCTSSGQTVTCTIAAGLATNVPVTFVIPVTALASANGTSVSNTATISGGGDPTCPNVSNPNCTSTIITPVKSPQLQIVKTASATNFVVGVPASYTLTVTNIGTAATTATSTITDTIPGTLTIGTLPSGCSNSGQTVTCTIAAPLATGTPVSFVIPVTPQAAASGTTLSNTANVIGGGDSSCPANTANCQSTITTPVKAPALQIVKTASTGNFVVGTPASYTLTVTNIGSAATIATSTVSDSVPASLSLGAAPAGCTITGQQVTCTVAAGLAVGASVSFIIPVTPLAIANGTTVNNTATVSGGGDPTCPNVSNPNCTSTTGTPVNAPQLVILKTVSSNPLIVGVPATYTLMVTNSGSAATTATSTVTDTIPSTLTLGTLPSGCSAVGQTVTCTIAAPLAINSPVSFVIPITPQAAASGTSVSNTGSVVGGGDPSCPGGANCTSTTITPVVTKADLVVTKVASPVNTYVPGQSLNYTITVTNNGPSDLSGVTVSDLVPASVAVSAWSCSVSSGSADCDTTAAGTGASGSTNTITLPNVFLASGASLSIAVTGTVPLSATGSIINSVTATPPAGTTCTTAPCTKTTTVTNTNGGTPVLSIVKTATPSTFAIGQTGTYSLQVSNTGTTSTAGTITVSDTLPAGITTTATPSGTNWSCGASTTTQVTCTTTTVLLPGGNAPVINVPITVAAGTASSISNTGTVSGGGDASCPLATSHCASTIITGVNAPQITLSKSVQSSLIVGVPNNYLITATNTGQATTLAGTISDIIPTGLTIGTLPGGCSASGQTVTCVLPAGILVGGNVVFTIPITPQASTSGTSVANTAVASGGGDPSCPAALHCDGTTTNTVLAPQLKIVKSASPSTFVVGQPATYTLTVTNTGTAATTAASSISDVIPTGLTIGTLPSGCTASGQTVTCTVPTNLATGTPVAFAIPVIPQNSLNGLSVTNTAGVTGGGDPGCATGTPLASLPARCQSPVTNPVSAPQLTIVKTASTSSFVVGVPASYTLTVTNTGSATTTASASITDVIPGGLTIGTLPSGCTASGQQVTCTFAAGLIAGSNVVFVIPVTPTVAATNTSVSNTASVSGGGDPTCPNTANCTSTIITPVSAPQLKIVKSASASNFVVGVPASYTLQVTNIGTAATTATSTISDNIPSTLTIGTLPAGCSASGQTVTCTIAAPLATGTPVSFVIPVTPLPAASGTTLANTASVVGGGDASCPTNTADCQSTVNTPVNAPAVKVVKTASSPNFVVGVPASYTLTVTNTGSAATTAITTVVDIVPSSLTIGTLPGGCTSSGQTVTCTIAAGLATNVPVTFVIPVTALASANGTSVSNTATISGGGDPTCPNVSNPNCTSTIITPVKSPQLQIVKTASATNFVVGVPASYTLTVTNIGTAATTATSTITDTIPGTLTIGTLPSGCSNSGQTVTCTIAAPLATGTPVSFVIPVTPQAAASGTTLSNTANVIGGGDSSCPANTANCQSTITTPVKAPALQIVKTASTGNFVVGTPASYTLTVTNIGSAATIATSTVSDSVPASLSLGAAPAGCTITGQQVTCTVAAGLAVGASVSFIIPVTPLAIANGTTVNNTATVSGGGDPTCPNVSNPNCTSTTGTPVNAPQLVILKTVSSNPLIVGVPATYTLMVTNSGSAATTATSTVTDTIPSTLTIGTLPSGCSNSGQTVTCTIAAPFAINSPVSFVIPITPQAAASGTSVSNTGSVVGGGDPSCPGGANCTSTTITTPVNAPAVRVVKTASSSNFIVGVAASYTLTVTNVGNAATTAVTTVTDNVPTGLTIGTAPSGCAVSGQIVTCTIAAGLATNSPVSFVIPVTPQASISGSSISNSAAVSGGGDPTCPSQANTNCSSTVITPVNAPQLQIVKTASSTNFVVGVAASYTLTVTNTGSVATTAVSTITDIVPSTLTIGTVSSACNVSGQTVTCTIATGLAINTPVSFVIAVTPLPAANATILTNTANVSGGGDPSCPNQANANCSSTVTTPVNAPQLQVVKTASNSSFVVGTPASYTLTITNIGSAVTTAVTTVTDNVPSNLSISVVPGGCAASGQIVTCTIAAGLAINTPVSFVIPVTPLAAANGTSLANTATVSGGGDPTCPSQSNPNCSSTVITPVTQSQLTIVKTGPATATAGQNIVYSITITNTGTAVANNAILSDPAPTGLTYVSVGAPCSALPCNLGTLNVGQSVTVTGLTFAISRGFTGSILNIASVVSDQTTQTSSSASTVVKLPQANPPKAVPVNTPWLLLMLGLILGLGGVKTLRVTRR</sequence>
<dbReference type="PANTHER" id="PTHR34819:SF3">
    <property type="entry name" value="CELL SURFACE PROTEIN"/>
    <property type="match status" value="1"/>
</dbReference>
<dbReference type="RefSeq" id="WP_129832037.1">
    <property type="nucleotide sequence ID" value="NZ_CP035704.1"/>
</dbReference>
<evidence type="ECO:0000313" key="4">
    <source>
        <dbReference type="Proteomes" id="UP000291562"/>
    </source>
</evidence>
<reference evidence="3 4" key="1">
    <citation type="submission" date="2019-01" db="EMBL/GenBank/DDBJ databases">
        <title>Pseudolysobacter antarctica gen. nov., sp. nov., isolated from Fildes Peninsula, Antarctica.</title>
        <authorList>
            <person name="Wei Z."/>
            <person name="Peng F."/>
        </authorList>
    </citation>
    <scope>NUCLEOTIDE SEQUENCE [LARGE SCALE GENOMIC DNA]</scope>
    <source>
        <strain evidence="3 4">AQ6-296</strain>
    </source>
</reference>
<feature type="domain" description="DUF11" evidence="2">
    <location>
        <begin position="1736"/>
        <end position="1841"/>
    </location>
</feature>
<dbReference type="InterPro" id="IPR013783">
    <property type="entry name" value="Ig-like_fold"/>
</dbReference>
<evidence type="ECO:0000259" key="2">
    <source>
        <dbReference type="Pfam" id="PF01345"/>
    </source>
</evidence>
<feature type="domain" description="DUF11" evidence="2">
    <location>
        <begin position="1314"/>
        <end position="1423"/>
    </location>
</feature>
<feature type="domain" description="DUF11" evidence="2">
    <location>
        <begin position="4290"/>
        <end position="4401"/>
    </location>
</feature>
<feature type="domain" description="DUF11" evidence="2">
    <location>
        <begin position="2122"/>
        <end position="2228"/>
    </location>
</feature>
<dbReference type="KEGG" id="xbc:ELE36_04960"/>
<feature type="domain" description="DUF11" evidence="2">
    <location>
        <begin position="3274"/>
        <end position="3374"/>
    </location>
</feature>
<feature type="domain" description="DUF11" evidence="2">
    <location>
        <begin position="4544"/>
        <end position="4642"/>
    </location>
</feature>
<dbReference type="Pfam" id="PF01345">
    <property type="entry name" value="DUF11"/>
    <property type="match status" value="26"/>
</dbReference>
<evidence type="ECO:0000256" key="1">
    <source>
        <dbReference type="SAM" id="MobiDB-lite"/>
    </source>
</evidence>
<feature type="domain" description="DUF11" evidence="2">
    <location>
        <begin position="3406"/>
        <end position="3512"/>
    </location>
</feature>
<feature type="domain" description="DUF11" evidence="2">
    <location>
        <begin position="726"/>
        <end position="834"/>
    </location>
</feature>
<feature type="domain" description="DUF11" evidence="2">
    <location>
        <begin position="1990"/>
        <end position="2090"/>
    </location>
</feature>
<feature type="domain" description="DUF11" evidence="2">
    <location>
        <begin position="2500"/>
        <end position="2609"/>
    </location>
</feature>
<feature type="domain" description="DUF11" evidence="2">
    <location>
        <begin position="3531"/>
        <end position="3638"/>
    </location>
</feature>
<feature type="domain" description="DUF11" evidence="2">
    <location>
        <begin position="1030"/>
        <end position="1141"/>
    </location>
</feature>
<feature type="region of interest" description="Disordered" evidence="1">
    <location>
        <begin position="249"/>
        <end position="274"/>
    </location>
</feature>
<dbReference type="EMBL" id="CP035704">
    <property type="protein sequence ID" value="QBB69777.1"/>
    <property type="molecule type" value="Genomic_DNA"/>
</dbReference>
<feature type="domain" description="DUF11" evidence="2">
    <location>
        <begin position="3784"/>
        <end position="3893"/>
    </location>
</feature>
<feature type="domain" description="DUF11" evidence="2">
    <location>
        <begin position="1175"/>
        <end position="1281"/>
    </location>
</feature>
<gene>
    <name evidence="3" type="ORF">ELE36_04960</name>
</gene>
<dbReference type="InterPro" id="IPR051172">
    <property type="entry name" value="Chlamydia_OmcB"/>
</dbReference>